<dbReference type="Proteomes" id="UP000235460">
    <property type="component" value="Unassembled WGS sequence"/>
</dbReference>
<dbReference type="PROSITE" id="PS51857">
    <property type="entry name" value="CSD_2"/>
    <property type="match status" value="1"/>
</dbReference>
<dbReference type="PIRSF" id="PIRSF002599">
    <property type="entry name" value="Cold_shock_A"/>
    <property type="match status" value="1"/>
</dbReference>
<reference evidence="6 7" key="1">
    <citation type="submission" date="2018-01" db="EMBL/GenBank/DDBJ databases">
        <title>Metagenomic assembled genomes from two thermal pools in the Uzon Caldera, Kamchatka, Russia.</title>
        <authorList>
            <person name="Wilkins L."/>
            <person name="Ettinger C."/>
        </authorList>
    </citation>
    <scope>NUCLEOTIDE SEQUENCE [LARGE SCALE GENOMIC DNA]</scope>
    <source>
        <strain evidence="6">ZAV-08</strain>
    </source>
</reference>
<feature type="region of interest" description="Disordered" evidence="4">
    <location>
        <begin position="56"/>
        <end position="84"/>
    </location>
</feature>
<dbReference type="SMART" id="SM00357">
    <property type="entry name" value="CSP"/>
    <property type="match status" value="1"/>
</dbReference>
<dbReference type="InterPro" id="IPR011129">
    <property type="entry name" value="CSD"/>
</dbReference>
<dbReference type="AlphaFoldDB" id="A0A2N7PQ49"/>
<dbReference type="PANTHER" id="PTHR11544">
    <property type="entry name" value="COLD SHOCK DOMAIN CONTAINING PROTEINS"/>
    <property type="match status" value="1"/>
</dbReference>
<dbReference type="PRINTS" id="PR00050">
    <property type="entry name" value="COLDSHOCK"/>
</dbReference>
<evidence type="ECO:0000256" key="3">
    <source>
        <dbReference type="RuleBase" id="RU000408"/>
    </source>
</evidence>
<evidence type="ECO:0000256" key="1">
    <source>
        <dbReference type="ARBA" id="ARBA00004496"/>
    </source>
</evidence>
<dbReference type="CDD" id="cd04458">
    <property type="entry name" value="CSP_CDS"/>
    <property type="match status" value="1"/>
</dbReference>
<evidence type="ECO:0000256" key="2">
    <source>
        <dbReference type="ARBA" id="ARBA00022490"/>
    </source>
</evidence>
<comment type="subcellular location">
    <subcellularLocation>
        <location evidence="1 3">Cytoplasm</location>
    </subcellularLocation>
</comment>
<evidence type="ECO:0000256" key="4">
    <source>
        <dbReference type="SAM" id="MobiDB-lite"/>
    </source>
</evidence>
<sequence>MFRGKVKWFDEKKGYGFISKEDGGDVFVHYSAIEMPGFKTLREGQIVEFEVVQGPKGEQASKVRILDAGSPRRSQKRAPRKEQS</sequence>
<accession>A0A2N7PQ49</accession>
<proteinExistence type="predicted"/>
<protein>
    <submittedName>
        <fullName evidence="6">Cold-shock protein</fullName>
    </submittedName>
</protein>
<name>A0A2N7PQ49_9BACT</name>
<dbReference type="Gene3D" id="2.40.50.140">
    <property type="entry name" value="Nucleic acid-binding proteins"/>
    <property type="match status" value="1"/>
</dbReference>
<keyword evidence="2" id="KW-0963">Cytoplasm</keyword>
<dbReference type="SUPFAM" id="SSF50249">
    <property type="entry name" value="Nucleic acid-binding proteins"/>
    <property type="match status" value="1"/>
</dbReference>
<dbReference type="InterPro" id="IPR019844">
    <property type="entry name" value="CSD_CS"/>
</dbReference>
<dbReference type="GO" id="GO:0003676">
    <property type="term" value="F:nucleic acid binding"/>
    <property type="evidence" value="ECO:0007669"/>
    <property type="project" value="InterPro"/>
</dbReference>
<dbReference type="FunFam" id="2.40.50.140:FF:000006">
    <property type="entry name" value="Cold shock protein CspC"/>
    <property type="match status" value="1"/>
</dbReference>
<dbReference type="PROSITE" id="PS00352">
    <property type="entry name" value="CSD_1"/>
    <property type="match status" value="1"/>
</dbReference>
<feature type="compositionally biased region" description="Basic residues" evidence="4">
    <location>
        <begin position="73"/>
        <end position="84"/>
    </location>
</feature>
<comment type="caution">
    <text evidence="6">The sequence shown here is derived from an EMBL/GenBank/DDBJ whole genome shotgun (WGS) entry which is preliminary data.</text>
</comment>
<organism evidence="6 7">
    <name type="scientific">Thermodesulfobacterium geofontis</name>
    <dbReference type="NCBI Taxonomy" id="1295609"/>
    <lineage>
        <taxon>Bacteria</taxon>
        <taxon>Pseudomonadati</taxon>
        <taxon>Thermodesulfobacteriota</taxon>
        <taxon>Thermodesulfobacteria</taxon>
        <taxon>Thermodesulfobacteriales</taxon>
        <taxon>Thermodesulfobacteriaceae</taxon>
        <taxon>Thermodesulfobacterium</taxon>
    </lineage>
</organism>
<dbReference type="GO" id="GO:0005829">
    <property type="term" value="C:cytosol"/>
    <property type="evidence" value="ECO:0007669"/>
    <property type="project" value="UniProtKB-ARBA"/>
</dbReference>
<dbReference type="InterPro" id="IPR050181">
    <property type="entry name" value="Cold_shock_domain"/>
</dbReference>
<dbReference type="InterPro" id="IPR012340">
    <property type="entry name" value="NA-bd_OB-fold"/>
</dbReference>
<dbReference type="EMBL" id="PNIK01000015">
    <property type="protein sequence ID" value="PMP68746.1"/>
    <property type="molecule type" value="Genomic_DNA"/>
</dbReference>
<evidence type="ECO:0000259" key="5">
    <source>
        <dbReference type="PROSITE" id="PS51857"/>
    </source>
</evidence>
<evidence type="ECO:0000313" key="6">
    <source>
        <dbReference type="EMBL" id="PMP68746.1"/>
    </source>
</evidence>
<evidence type="ECO:0000313" key="7">
    <source>
        <dbReference type="Proteomes" id="UP000235460"/>
    </source>
</evidence>
<gene>
    <name evidence="6" type="ORF">C0190_01080</name>
</gene>
<feature type="domain" description="CSD" evidence="5">
    <location>
        <begin position="1"/>
        <end position="65"/>
    </location>
</feature>
<dbReference type="InterPro" id="IPR012156">
    <property type="entry name" value="Cold_shock_CspA"/>
</dbReference>
<dbReference type="InterPro" id="IPR002059">
    <property type="entry name" value="CSP_DNA-bd"/>
</dbReference>
<dbReference type="Pfam" id="PF00313">
    <property type="entry name" value="CSD"/>
    <property type="match status" value="1"/>
</dbReference>